<feature type="domain" description="Ammonium transporter AmtB-like" evidence="10">
    <location>
        <begin position="10"/>
        <end position="392"/>
    </location>
</feature>
<feature type="transmembrane region" description="Helical" evidence="9">
    <location>
        <begin position="197"/>
        <end position="216"/>
    </location>
</feature>
<keyword evidence="7 9" id="KW-0924">Ammonia transport</keyword>
<evidence type="ECO:0000256" key="6">
    <source>
        <dbReference type="ARBA" id="ARBA00023136"/>
    </source>
</evidence>
<evidence type="ECO:0000256" key="8">
    <source>
        <dbReference type="ARBA" id="ARBA00050025"/>
    </source>
</evidence>
<evidence type="ECO:0000256" key="9">
    <source>
        <dbReference type="RuleBase" id="RU362002"/>
    </source>
</evidence>
<dbReference type="SUPFAM" id="SSF111352">
    <property type="entry name" value="Ammonium transporter"/>
    <property type="match status" value="1"/>
</dbReference>
<comment type="caution">
    <text evidence="11">The sequence shown here is derived from an EMBL/GenBank/DDBJ whole genome shotgun (WGS) entry which is preliminary data.</text>
</comment>
<comment type="subcellular location">
    <subcellularLocation>
        <location evidence="9">Cell membrane</location>
        <topology evidence="9">Multi-pass membrane protein</topology>
    </subcellularLocation>
    <subcellularLocation>
        <location evidence="1">Membrane</location>
        <topology evidence="1">Multi-pass membrane protein</topology>
    </subcellularLocation>
</comment>
<keyword evidence="5 9" id="KW-1133">Transmembrane helix</keyword>
<dbReference type="PANTHER" id="PTHR43029:SF10">
    <property type="entry name" value="AMMONIUM TRANSPORTER MEP2"/>
    <property type="match status" value="1"/>
</dbReference>
<proteinExistence type="inferred from homology"/>
<feature type="transmembrane region" description="Helical" evidence="9">
    <location>
        <begin position="130"/>
        <end position="152"/>
    </location>
</feature>
<evidence type="ECO:0000313" key="11">
    <source>
        <dbReference type="EMBL" id="CUN67518.1"/>
    </source>
</evidence>
<keyword evidence="3 9" id="KW-0813">Transport</keyword>
<keyword evidence="6 9" id="KW-0472">Membrane</keyword>
<evidence type="ECO:0000259" key="10">
    <source>
        <dbReference type="Pfam" id="PF00909"/>
    </source>
</evidence>
<feature type="transmembrane region" description="Helical" evidence="9">
    <location>
        <begin position="164"/>
        <end position="185"/>
    </location>
</feature>
<evidence type="ECO:0000313" key="12">
    <source>
        <dbReference type="Proteomes" id="UP000095488"/>
    </source>
</evidence>
<dbReference type="RefSeq" id="WP_055257897.1">
    <property type="nucleotide sequence ID" value="NZ_BCMV01000074.1"/>
</dbReference>
<dbReference type="PROSITE" id="PS01219">
    <property type="entry name" value="AMMONIUM_TRANSP"/>
    <property type="match status" value="1"/>
</dbReference>
<dbReference type="InterPro" id="IPR024041">
    <property type="entry name" value="NH4_transpt_AmtB-like_dom"/>
</dbReference>
<evidence type="ECO:0000256" key="3">
    <source>
        <dbReference type="ARBA" id="ARBA00022448"/>
    </source>
</evidence>
<evidence type="ECO:0000256" key="2">
    <source>
        <dbReference type="ARBA" id="ARBA00005887"/>
    </source>
</evidence>
<dbReference type="InterPro" id="IPR001905">
    <property type="entry name" value="Ammonium_transpt"/>
</dbReference>
<evidence type="ECO:0000256" key="7">
    <source>
        <dbReference type="ARBA" id="ARBA00023177"/>
    </source>
</evidence>
<keyword evidence="4 9" id="KW-0812">Transmembrane</keyword>
<evidence type="ECO:0000256" key="1">
    <source>
        <dbReference type="ARBA" id="ARBA00004141"/>
    </source>
</evidence>
<feature type="transmembrane region" description="Helical" evidence="9">
    <location>
        <begin position="228"/>
        <end position="252"/>
    </location>
</feature>
<dbReference type="Pfam" id="PF00909">
    <property type="entry name" value="Ammonium_transp"/>
    <property type="match status" value="1"/>
</dbReference>
<feature type="transmembrane region" description="Helical" evidence="9">
    <location>
        <begin position="347"/>
        <end position="369"/>
    </location>
</feature>
<accession>A0ABM9UNP2</accession>
<keyword evidence="12" id="KW-1185">Reference proteome</keyword>
<organism evidence="11 12">
    <name type="scientific">Sarcina ventriculi</name>
    <name type="common">Clostridium ventriculi</name>
    <dbReference type="NCBI Taxonomy" id="1267"/>
    <lineage>
        <taxon>Bacteria</taxon>
        <taxon>Bacillati</taxon>
        <taxon>Bacillota</taxon>
        <taxon>Clostridia</taxon>
        <taxon>Eubacteriales</taxon>
        <taxon>Clostridiaceae</taxon>
        <taxon>Sarcina</taxon>
    </lineage>
</organism>
<evidence type="ECO:0000256" key="4">
    <source>
        <dbReference type="ARBA" id="ARBA00022692"/>
    </source>
</evidence>
<dbReference type="NCBIfam" id="TIGR00836">
    <property type="entry name" value="amt"/>
    <property type="match status" value="1"/>
</dbReference>
<reference evidence="11 12" key="1">
    <citation type="submission" date="2015-09" db="EMBL/GenBank/DDBJ databases">
        <authorList>
            <consortium name="Pathogen Informatics"/>
        </authorList>
    </citation>
    <scope>NUCLEOTIDE SEQUENCE [LARGE SCALE GENOMIC DNA]</scope>
    <source>
        <strain evidence="11 12">2789STDY5834858</strain>
    </source>
</reference>
<dbReference type="Gene3D" id="1.10.3430.10">
    <property type="entry name" value="Ammonium transporter AmtB like domains"/>
    <property type="match status" value="1"/>
</dbReference>
<dbReference type="PANTHER" id="PTHR43029">
    <property type="entry name" value="AMMONIUM TRANSPORTER MEP2"/>
    <property type="match status" value="1"/>
</dbReference>
<dbReference type="InterPro" id="IPR018047">
    <property type="entry name" value="Ammonium_transpt_CS"/>
</dbReference>
<feature type="transmembrane region" description="Helical" evidence="9">
    <location>
        <begin position="259"/>
        <end position="280"/>
    </location>
</feature>
<dbReference type="EMBL" id="CYZR01000002">
    <property type="protein sequence ID" value="CUN67518.1"/>
    <property type="molecule type" value="Genomic_DNA"/>
</dbReference>
<feature type="transmembrane region" description="Helical" evidence="9">
    <location>
        <begin position="12"/>
        <end position="33"/>
    </location>
</feature>
<feature type="transmembrane region" description="Helical" evidence="9">
    <location>
        <begin position="315"/>
        <end position="335"/>
    </location>
</feature>
<name>A0ABM9UNP2_SARVE</name>
<feature type="transmembrane region" description="Helical" evidence="9">
    <location>
        <begin position="98"/>
        <end position="118"/>
    </location>
</feature>
<dbReference type="Proteomes" id="UP000095488">
    <property type="component" value="Unassembled WGS sequence"/>
</dbReference>
<dbReference type="InterPro" id="IPR029020">
    <property type="entry name" value="Ammonium/urea_transptr"/>
</dbReference>
<protein>
    <recommendedName>
        <fullName evidence="8 9">Ammonium transporter</fullName>
    </recommendedName>
</protein>
<comment type="similarity">
    <text evidence="2 9">Belongs to the ammonia transporter channel (TC 1.A.11.2) family.</text>
</comment>
<evidence type="ECO:0000256" key="5">
    <source>
        <dbReference type="ARBA" id="ARBA00022989"/>
    </source>
</evidence>
<feature type="transmembrane region" description="Helical" evidence="9">
    <location>
        <begin position="286"/>
        <end position="303"/>
    </location>
</feature>
<gene>
    <name evidence="11" type="primary">amt_1</name>
    <name evidence="11" type="ORF">ERS852473_00819</name>
</gene>
<sequence>MTAINNGDVAFMVIATVLVFVMTPGLAFFYGGLVEKKNSLTMMMYSFIAIGVVTVMWVFGGFSLVFGNDIGGVIGNPLQYFMLNGVDFSVNATYGAHIPFLMFFMYQLMFAIITAPLMTGAFANRMNIGGWIKVLIIWMILIYFPVAHWVWGGGFLEKMGFVDYAGGTVIHITAGFGALAAVFFLGKRAVKPKKGPGNIGLVSLGGAILLFGWFGFNSGGALASGQTAAIAFTNTGIAAGFATIVWVIICYIKEKHFSLLEVLVGAVAGCATITPCAGYVTPQGSVAIGIIAAIICYLCVAFVKKMKWDDALDVWGVHGMGGFTGTLLIGIFASSAVNGVQAGIHQFLIQLFGAVLVAIYSFVVTLIVLKIADATGTIRVSKETQEIGLDKVLLHEVFSVEE</sequence>
<feature type="transmembrane region" description="Helical" evidence="9">
    <location>
        <begin position="45"/>
        <end position="66"/>
    </location>
</feature>